<evidence type="ECO:0000256" key="1">
    <source>
        <dbReference type="ARBA" id="ARBA00004115"/>
    </source>
</evidence>
<feature type="chain" id="PRO_5004031847" description="ER membrane protein complex subunit 1" evidence="12">
    <location>
        <begin position="22"/>
        <end position="931"/>
    </location>
</feature>
<evidence type="ECO:0000256" key="9">
    <source>
        <dbReference type="ARBA" id="ARBA00023136"/>
    </source>
</evidence>
<evidence type="ECO:0000256" key="11">
    <source>
        <dbReference type="SAM" id="Phobius"/>
    </source>
</evidence>
<evidence type="ECO:0000259" key="14">
    <source>
        <dbReference type="Pfam" id="PF25293"/>
    </source>
</evidence>
<evidence type="ECO:0000256" key="8">
    <source>
        <dbReference type="ARBA" id="ARBA00022989"/>
    </source>
</evidence>
<feature type="domain" description="ER membrane protein complex subunit 1 C-terminal" evidence="13">
    <location>
        <begin position="710"/>
        <end position="928"/>
    </location>
</feature>
<dbReference type="GO" id="GO:0034975">
    <property type="term" value="P:protein folding in endoplasmic reticulum"/>
    <property type="evidence" value="ECO:0007669"/>
    <property type="project" value="TreeGrafter"/>
</dbReference>
<organism evidence="15 16">
    <name type="scientific">Sphaerulina musiva (strain SO2202)</name>
    <name type="common">Poplar stem canker fungus</name>
    <name type="synonym">Septoria musiva</name>
    <dbReference type="NCBI Taxonomy" id="692275"/>
    <lineage>
        <taxon>Eukaryota</taxon>
        <taxon>Fungi</taxon>
        <taxon>Dikarya</taxon>
        <taxon>Ascomycota</taxon>
        <taxon>Pezizomycotina</taxon>
        <taxon>Dothideomycetes</taxon>
        <taxon>Dothideomycetidae</taxon>
        <taxon>Mycosphaerellales</taxon>
        <taxon>Mycosphaerellaceae</taxon>
        <taxon>Sphaerulina</taxon>
    </lineage>
</organism>
<dbReference type="InterPro" id="IPR026895">
    <property type="entry name" value="EMC1"/>
</dbReference>
<keyword evidence="9 11" id="KW-0472">Membrane</keyword>
<dbReference type="RefSeq" id="XP_016761194.1">
    <property type="nucleotide sequence ID" value="XM_016908021.1"/>
</dbReference>
<sequence length="931" mass="100664">MRLPLLGAATLLLHSATAIFADEAWNVDYHYPLLGLPKEDTTLFHRPNPASKASLIYTLSEHAVLGAVNPRDGSIVWRQLLSPDATISASTFLRAGQGQDVIVTGTGGEVSAWSAADGRLVWSRRLEGSIEDVEILELNDGSESTAKDAIVLTGGQDPAIHRLDGSSGDLKWTQKIDSGDAPFQLSASATDVFAILLHKTMLGYIKIKVLSFDPVTGRKIDEHSLNSENELASAESIISVGANSASPIIAWTDAAYTVLKVNIIGTKTVASFNIGKHDEHTVQRVRIHAPYHTTAVAHFLVHFETDASHWAEVYHIDLNKNKVEKAYSLPQVAGKGSFSTSNLDANVYFTRITTSEILTVASDSHGVLGRWPLGDLAVGAVAGEIVSPIHSVSEVSLKGSDVSAVRSAVLLSTGDWVLIRGGTPVWQRPEMLASTVSATFATTAEVEAFAHELEIEAHSNVISAYIHRVTRHVQDLQKLPELLLGLPQRFQNGVFGTTAESSVSGDVFGFHQIIACVTNNNRVVALDAAAANKILWSKDVGELQIPGPWRRPIIKTAANGVLYVQVDGRPPQVALSATTGADVAIPDVTLKAPDANTVFFRSQPDGVVAGSKPGIRSGGALWHFVVSDDERIVIFVPRPVDDPVASIGKVLGDRRVLYKYLSPNIALLVTANRAAGSATFSVLDTITGTTLHADLQQNVDLTAPISAIITENWFAYSYTAETAPNMPKGHYLVVGELFESSAPNDRGMLGENVNSSSLENPPKPYVLSKSYQIPETISTLAITRTRQGITSRQLLAVLADSSSIIGIPYQVLDPRRPVGRDPTKDEQMEGLVRYIPIIEFDPKWYLNHKREVVGVWDIITSPALVESTSLVFAYGMDLFGTRLTPSSSFDVLGKDFNKFQMLATVAGLAIVTFVVAPLVTRKQVNQRWHFA</sequence>
<dbReference type="InterPro" id="IPR011678">
    <property type="entry name" value="EMC1_C"/>
</dbReference>
<accession>M3CGX7</accession>
<dbReference type="Proteomes" id="UP000016931">
    <property type="component" value="Unassembled WGS sequence"/>
</dbReference>
<evidence type="ECO:0000313" key="15">
    <source>
        <dbReference type="EMBL" id="EMF13073.1"/>
    </source>
</evidence>
<evidence type="ECO:0000313" key="16">
    <source>
        <dbReference type="Proteomes" id="UP000016931"/>
    </source>
</evidence>
<dbReference type="STRING" id="692275.M3CGX7"/>
<protein>
    <recommendedName>
        <fullName evidence="4">ER membrane protein complex subunit 1</fullName>
    </recommendedName>
</protein>
<dbReference type="GO" id="GO:0072546">
    <property type="term" value="C:EMC complex"/>
    <property type="evidence" value="ECO:0007669"/>
    <property type="project" value="InterPro"/>
</dbReference>
<gene>
    <name evidence="15" type="ORF">SEPMUDRAFT_162878</name>
</gene>
<name>M3CGX7_SPHMS</name>
<keyword evidence="5 11" id="KW-0812">Transmembrane</keyword>
<evidence type="ECO:0000256" key="2">
    <source>
        <dbReference type="ARBA" id="ARBA00007904"/>
    </source>
</evidence>
<keyword evidence="8 11" id="KW-1133">Transmembrane helix</keyword>
<dbReference type="GeneID" id="27905158"/>
<dbReference type="OrthoDB" id="28092at2759"/>
<dbReference type="SUPFAM" id="SSF50998">
    <property type="entry name" value="Quinoprotein alcohol dehydrogenase-like"/>
    <property type="match status" value="1"/>
</dbReference>
<dbReference type="AlphaFoldDB" id="M3CGX7"/>
<evidence type="ECO:0000259" key="13">
    <source>
        <dbReference type="Pfam" id="PF07774"/>
    </source>
</evidence>
<feature type="signal peptide" evidence="12">
    <location>
        <begin position="1"/>
        <end position="21"/>
    </location>
</feature>
<keyword evidence="7" id="KW-0256">Endoplasmic reticulum</keyword>
<evidence type="ECO:0000256" key="4">
    <source>
        <dbReference type="ARBA" id="ARBA00020824"/>
    </source>
</evidence>
<feature type="transmembrane region" description="Helical" evidence="11">
    <location>
        <begin position="899"/>
        <end position="919"/>
    </location>
</feature>
<keyword evidence="6 12" id="KW-0732">Signal</keyword>
<dbReference type="InterPro" id="IPR011047">
    <property type="entry name" value="Quinoprotein_ADH-like_sf"/>
</dbReference>
<dbReference type="Pfam" id="PF07774">
    <property type="entry name" value="EMC1_C"/>
    <property type="match status" value="1"/>
</dbReference>
<dbReference type="Gene3D" id="2.130.10.10">
    <property type="entry name" value="YVTN repeat-like/Quinoprotein amine dehydrogenase"/>
    <property type="match status" value="1"/>
</dbReference>
<dbReference type="InterPro" id="IPR015943">
    <property type="entry name" value="WD40/YVTN_repeat-like_dom_sf"/>
</dbReference>
<evidence type="ECO:0000256" key="3">
    <source>
        <dbReference type="ARBA" id="ARBA00011276"/>
    </source>
</evidence>
<evidence type="ECO:0000256" key="6">
    <source>
        <dbReference type="ARBA" id="ARBA00022729"/>
    </source>
</evidence>
<dbReference type="EMBL" id="KB456263">
    <property type="protein sequence ID" value="EMF13073.1"/>
    <property type="molecule type" value="Genomic_DNA"/>
</dbReference>
<evidence type="ECO:0000256" key="12">
    <source>
        <dbReference type="SAM" id="SignalP"/>
    </source>
</evidence>
<dbReference type="HOGENOM" id="CLU_005034_0_1_1"/>
<comment type="subunit">
    <text evidence="3">Component of the ER membrane protein complex (EMC).</text>
</comment>
<feature type="domain" description="EMC1 first beta-propeller" evidence="14">
    <location>
        <begin position="18"/>
        <end position="430"/>
    </location>
</feature>
<keyword evidence="10" id="KW-0325">Glycoprotein</keyword>
<dbReference type="PANTHER" id="PTHR21573">
    <property type="entry name" value="ER MEMBRANE PROTEIN COMPLEX SUBUNIT 1"/>
    <property type="match status" value="1"/>
</dbReference>
<dbReference type="OMA" id="SWAEVYH"/>
<dbReference type="InterPro" id="IPR058545">
    <property type="entry name" value="Beta-prop_EMC1_1st"/>
</dbReference>
<keyword evidence="16" id="KW-1185">Reference proteome</keyword>
<evidence type="ECO:0000256" key="5">
    <source>
        <dbReference type="ARBA" id="ARBA00022692"/>
    </source>
</evidence>
<dbReference type="PANTHER" id="PTHR21573:SF0">
    <property type="entry name" value="ER MEMBRANE PROTEIN COMPLEX SUBUNIT 1"/>
    <property type="match status" value="1"/>
</dbReference>
<evidence type="ECO:0000256" key="10">
    <source>
        <dbReference type="ARBA" id="ARBA00023180"/>
    </source>
</evidence>
<evidence type="ECO:0000256" key="7">
    <source>
        <dbReference type="ARBA" id="ARBA00022824"/>
    </source>
</evidence>
<dbReference type="eggNOG" id="KOG2103">
    <property type="taxonomic scope" value="Eukaryota"/>
</dbReference>
<comment type="similarity">
    <text evidence="2">Belongs to the EMC1 family.</text>
</comment>
<dbReference type="Pfam" id="PF25293">
    <property type="entry name" value="Beta-prop_EMC1_N"/>
    <property type="match status" value="1"/>
</dbReference>
<reference evidence="15 16" key="1">
    <citation type="journal article" date="2012" name="PLoS Pathog.">
        <title>Diverse lifestyles and strategies of plant pathogenesis encoded in the genomes of eighteen Dothideomycetes fungi.</title>
        <authorList>
            <person name="Ohm R.A."/>
            <person name="Feau N."/>
            <person name="Henrissat B."/>
            <person name="Schoch C.L."/>
            <person name="Horwitz B.A."/>
            <person name="Barry K.W."/>
            <person name="Condon B.J."/>
            <person name="Copeland A.C."/>
            <person name="Dhillon B."/>
            <person name="Glaser F."/>
            <person name="Hesse C.N."/>
            <person name="Kosti I."/>
            <person name="LaButti K."/>
            <person name="Lindquist E.A."/>
            <person name="Lucas S."/>
            <person name="Salamov A.A."/>
            <person name="Bradshaw R.E."/>
            <person name="Ciuffetti L."/>
            <person name="Hamelin R.C."/>
            <person name="Kema G.H.J."/>
            <person name="Lawrence C."/>
            <person name="Scott J.A."/>
            <person name="Spatafora J.W."/>
            <person name="Turgeon B.G."/>
            <person name="de Wit P.J.G.M."/>
            <person name="Zhong S."/>
            <person name="Goodwin S.B."/>
            <person name="Grigoriev I.V."/>
        </authorList>
    </citation>
    <scope>NUCLEOTIDE SEQUENCE [LARGE SCALE GENOMIC DNA]</scope>
    <source>
        <strain evidence="15 16">SO2202</strain>
    </source>
</reference>
<proteinExistence type="inferred from homology"/>
<comment type="subcellular location">
    <subcellularLocation>
        <location evidence="1">Endoplasmic reticulum membrane</location>
        <topology evidence="1">Single-pass type I membrane protein</topology>
    </subcellularLocation>
</comment>